<evidence type="ECO:0000256" key="1">
    <source>
        <dbReference type="ARBA" id="ARBA00007504"/>
    </source>
</evidence>
<dbReference type="InterPro" id="IPR001650">
    <property type="entry name" value="Helicase_C-like"/>
</dbReference>
<dbReference type="NCBIfam" id="NF008165">
    <property type="entry name" value="PRK10917.1-3"/>
    <property type="match status" value="1"/>
</dbReference>
<protein>
    <recommendedName>
        <fullName evidence="2 15">ATP-dependent DNA helicase RecG</fullName>
        <ecNumber evidence="13 15">5.6.2.4</ecNumber>
    </recommendedName>
</protein>
<dbReference type="EC" id="5.6.2.4" evidence="13 15"/>
<evidence type="ECO:0000256" key="14">
    <source>
        <dbReference type="ARBA" id="ARBA00048988"/>
    </source>
</evidence>
<keyword evidence="8" id="KW-0238">DNA-binding</keyword>
<proteinExistence type="inferred from homology"/>
<comment type="function">
    <text evidence="15">Plays a critical role in recombination and DNA repair. Helps process Holliday junction intermediates to mature products by catalyzing branch migration. Has replication fork regression activity, unwinds stalled or blocked replication forks to make a HJ that can be resolved. Has a DNA unwinding activity characteristic of a DNA helicase with 3'-5' polarity.</text>
</comment>
<evidence type="ECO:0000256" key="10">
    <source>
        <dbReference type="ARBA" id="ARBA00023204"/>
    </source>
</evidence>
<dbReference type="Pfam" id="PF00271">
    <property type="entry name" value="Helicase_C"/>
    <property type="match status" value="1"/>
</dbReference>
<dbReference type="InterPro" id="IPR033454">
    <property type="entry name" value="RecG_wedge"/>
</dbReference>
<dbReference type="GO" id="GO:0016887">
    <property type="term" value="F:ATP hydrolysis activity"/>
    <property type="evidence" value="ECO:0007669"/>
    <property type="project" value="RHEA"/>
</dbReference>
<evidence type="ECO:0000256" key="6">
    <source>
        <dbReference type="ARBA" id="ARBA00022806"/>
    </source>
</evidence>
<dbReference type="GO" id="GO:0043138">
    <property type="term" value="F:3'-5' DNA helicase activity"/>
    <property type="evidence" value="ECO:0007669"/>
    <property type="project" value="UniProtKB-EC"/>
</dbReference>
<dbReference type="PROSITE" id="PS51192">
    <property type="entry name" value="HELICASE_ATP_BIND_1"/>
    <property type="match status" value="1"/>
</dbReference>
<dbReference type="SMART" id="SM00490">
    <property type="entry name" value="HELICc"/>
    <property type="match status" value="1"/>
</dbReference>
<dbReference type="SUPFAM" id="SSF50249">
    <property type="entry name" value="Nucleic acid-binding proteins"/>
    <property type="match status" value="1"/>
</dbReference>
<dbReference type="InterPro" id="IPR045562">
    <property type="entry name" value="RecG_dom3_C"/>
</dbReference>
<dbReference type="Pfam" id="PF17191">
    <property type="entry name" value="RecG_wedge"/>
    <property type="match status" value="1"/>
</dbReference>
<dbReference type="GO" id="GO:0006281">
    <property type="term" value="P:DNA repair"/>
    <property type="evidence" value="ECO:0007669"/>
    <property type="project" value="UniProtKB-UniRule"/>
</dbReference>
<gene>
    <name evidence="18" type="ORF">A3A16_02395</name>
</gene>
<evidence type="ECO:0000259" key="17">
    <source>
        <dbReference type="PROSITE" id="PS51194"/>
    </source>
</evidence>
<keyword evidence="6 15" id="KW-0347">Helicase</keyword>
<feature type="domain" description="Helicase C-terminal" evidence="17">
    <location>
        <begin position="477"/>
        <end position="650"/>
    </location>
</feature>
<keyword evidence="4 15" id="KW-0227">DNA damage</keyword>
<evidence type="ECO:0000259" key="16">
    <source>
        <dbReference type="PROSITE" id="PS51192"/>
    </source>
</evidence>
<dbReference type="Gene3D" id="2.40.50.140">
    <property type="entry name" value="Nucleic acid-binding proteins"/>
    <property type="match status" value="1"/>
</dbReference>
<dbReference type="STRING" id="1798407.A3A16_02395"/>
<keyword evidence="9 15" id="KW-0233">DNA recombination</keyword>
<dbReference type="Pfam" id="PF00270">
    <property type="entry name" value="DEAD"/>
    <property type="match status" value="1"/>
</dbReference>
<evidence type="ECO:0000256" key="7">
    <source>
        <dbReference type="ARBA" id="ARBA00022840"/>
    </source>
</evidence>
<evidence type="ECO:0000256" key="12">
    <source>
        <dbReference type="ARBA" id="ARBA00034617"/>
    </source>
</evidence>
<feature type="domain" description="Helicase ATP-binding" evidence="16">
    <location>
        <begin position="275"/>
        <end position="458"/>
    </location>
</feature>
<evidence type="ECO:0000256" key="11">
    <source>
        <dbReference type="ARBA" id="ARBA00023235"/>
    </source>
</evidence>
<dbReference type="InterPro" id="IPR047112">
    <property type="entry name" value="RecG/Mfd"/>
</dbReference>
<dbReference type="PROSITE" id="PS51194">
    <property type="entry name" value="HELICASE_CTER"/>
    <property type="match status" value="1"/>
</dbReference>
<dbReference type="GO" id="GO:0005524">
    <property type="term" value="F:ATP binding"/>
    <property type="evidence" value="ECO:0007669"/>
    <property type="project" value="UniProtKB-KW"/>
</dbReference>
<keyword evidence="10 15" id="KW-0234">DNA repair</keyword>
<dbReference type="InterPro" id="IPR004609">
    <property type="entry name" value="ATP-dep_DNA_helicase_RecG"/>
</dbReference>
<dbReference type="SUPFAM" id="SSF52540">
    <property type="entry name" value="P-loop containing nucleoside triphosphate hydrolases"/>
    <property type="match status" value="2"/>
</dbReference>
<comment type="similarity">
    <text evidence="1 15">Belongs to the helicase family. RecG subfamily.</text>
</comment>
<dbReference type="Gene3D" id="3.40.50.300">
    <property type="entry name" value="P-loop containing nucleotide triphosphate hydrolases"/>
    <property type="match status" value="2"/>
</dbReference>
<comment type="caution">
    <text evidence="18">The sequence shown here is derived from an EMBL/GenBank/DDBJ whole genome shotgun (WGS) entry which is preliminary data.</text>
</comment>
<organism evidence="18 19">
    <name type="scientific">Candidatus Harrisonbacteria bacterium RIFCSPLOWO2_01_FULL_44_18</name>
    <dbReference type="NCBI Taxonomy" id="1798407"/>
    <lineage>
        <taxon>Bacteria</taxon>
        <taxon>Candidatus Harrisoniibacteriota</taxon>
    </lineage>
</organism>
<dbReference type="NCBIfam" id="TIGR00643">
    <property type="entry name" value="recG"/>
    <property type="match status" value="1"/>
</dbReference>
<evidence type="ECO:0000256" key="2">
    <source>
        <dbReference type="ARBA" id="ARBA00017846"/>
    </source>
</evidence>
<dbReference type="InterPro" id="IPR027417">
    <property type="entry name" value="P-loop_NTPase"/>
</dbReference>
<accession>A0A1G1ZNE0</accession>
<evidence type="ECO:0000313" key="18">
    <source>
        <dbReference type="EMBL" id="OGY66168.1"/>
    </source>
</evidence>
<dbReference type="InterPro" id="IPR011545">
    <property type="entry name" value="DEAD/DEAH_box_helicase_dom"/>
</dbReference>
<dbReference type="PANTHER" id="PTHR47964:SF1">
    <property type="entry name" value="ATP-DEPENDENT DNA HELICASE HOMOLOG RECG, CHLOROPLASTIC"/>
    <property type="match status" value="1"/>
</dbReference>
<comment type="catalytic activity">
    <reaction evidence="12 15">
        <text>Couples ATP hydrolysis with the unwinding of duplex DNA by translocating in the 3'-5' direction.</text>
        <dbReference type="EC" id="5.6.2.4"/>
    </reaction>
</comment>
<dbReference type="InterPro" id="IPR012340">
    <property type="entry name" value="NA-bd_OB-fold"/>
</dbReference>
<dbReference type="Proteomes" id="UP000177942">
    <property type="component" value="Unassembled WGS sequence"/>
</dbReference>
<evidence type="ECO:0000256" key="15">
    <source>
        <dbReference type="RuleBase" id="RU363016"/>
    </source>
</evidence>
<dbReference type="GO" id="GO:0003677">
    <property type="term" value="F:DNA binding"/>
    <property type="evidence" value="ECO:0007669"/>
    <property type="project" value="UniProtKB-KW"/>
</dbReference>
<sequence length="716" mass="80634">MKLITKLAQIREVTPRLLSRLEKLGIITVKDLLWHFPFRYEDFSKIVKIADLQLNERVTIQGVVKQIRMRRAWRRNMLIIEAVIVDETGGIKAIWFNQPYIMTILRAGRQANFAGKVVLRDGDYYLSNPTYESTGGRTAETKHTAGLIPIYPETKGLTSKGLRYLIKPILGALEKLEDFIPEKILTDYELPDINIALKKIHFPLKISQSEQARKRFAFEDLFLLQLNNFKIRLRLAKEKAAALAILAPELEKIIKGLPFALTFSQKRSLEEILEDIQKTQPMNRLLQGDVGSGKTVVVAIAAIAAAASDKQTAFMAPTEILARQHYKTLTKTFGYLNIGIGLLTSGEARAFYGDALENEVKKSELLKQVENGSIKILVGTHALIAKRGKQKGVKFQDLALVIVDEQHRFGVDQRAALVRQENENAASETSVHFLSMSATPIPRTLSLTLFGDLDLSLITELPSGRKPIITKIVSLANRQKAYNFIREQIKKGRQAFVICPRISASENGSEFIIEKRKNLWLDVKNVTEEYERLSKKVFLDLRVAMLHGRLKSAEKEKIMADFAADKIDILVSTSVIEVGIDIPNASIMMIEGADRFGLSQLYQFRGRVGRAEHQSFCLLFTDSELPTTHKRLTSLLEAKNGFELAEKDLAIRGPGQFIGEKQTGLPDLAMKSLNDLELVRDARAAAAEIIKKDPNLKNFAPLKVRLQEFQKQIHLE</sequence>
<evidence type="ECO:0000313" key="19">
    <source>
        <dbReference type="Proteomes" id="UP000177942"/>
    </source>
</evidence>
<evidence type="ECO:0000256" key="8">
    <source>
        <dbReference type="ARBA" id="ARBA00023125"/>
    </source>
</evidence>
<dbReference type="NCBIfam" id="NF008168">
    <property type="entry name" value="PRK10917.2-2"/>
    <property type="match status" value="1"/>
</dbReference>
<comment type="catalytic activity">
    <reaction evidence="14 15">
        <text>ATP + H2O = ADP + phosphate + H(+)</text>
        <dbReference type="Rhea" id="RHEA:13065"/>
        <dbReference type="ChEBI" id="CHEBI:15377"/>
        <dbReference type="ChEBI" id="CHEBI:15378"/>
        <dbReference type="ChEBI" id="CHEBI:30616"/>
        <dbReference type="ChEBI" id="CHEBI:43474"/>
        <dbReference type="ChEBI" id="CHEBI:456216"/>
        <dbReference type="EC" id="5.6.2.4"/>
    </reaction>
</comment>
<evidence type="ECO:0000256" key="3">
    <source>
        <dbReference type="ARBA" id="ARBA00022741"/>
    </source>
</evidence>
<evidence type="ECO:0000256" key="5">
    <source>
        <dbReference type="ARBA" id="ARBA00022801"/>
    </source>
</evidence>
<dbReference type="InterPro" id="IPR014001">
    <property type="entry name" value="Helicase_ATP-bd"/>
</dbReference>
<dbReference type="SMART" id="SM00487">
    <property type="entry name" value="DEXDc"/>
    <property type="match status" value="1"/>
</dbReference>
<evidence type="ECO:0000256" key="4">
    <source>
        <dbReference type="ARBA" id="ARBA00022763"/>
    </source>
</evidence>
<keyword evidence="7 15" id="KW-0067">ATP-binding</keyword>
<keyword evidence="3 15" id="KW-0547">Nucleotide-binding</keyword>
<name>A0A1G1ZNE0_9BACT</name>
<evidence type="ECO:0000256" key="9">
    <source>
        <dbReference type="ARBA" id="ARBA00023172"/>
    </source>
</evidence>
<evidence type="ECO:0000256" key="13">
    <source>
        <dbReference type="ARBA" id="ARBA00034808"/>
    </source>
</evidence>
<keyword evidence="11" id="KW-0413">Isomerase</keyword>
<dbReference type="AlphaFoldDB" id="A0A1G1ZNE0"/>
<dbReference type="Pfam" id="PF19833">
    <property type="entry name" value="RecG_dom3_C"/>
    <property type="match status" value="1"/>
</dbReference>
<reference evidence="18 19" key="1">
    <citation type="journal article" date="2016" name="Nat. Commun.">
        <title>Thousands of microbial genomes shed light on interconnected biogeochemical processes in an aquifer system.</title>
        <authorList>
            <person name="Anantharaman K."/>
            <person name="Brown C.T."/>
            <person name="Hug L.A."/>
            <person name="Sharon I."/>
            <person name="Castelle C.J."/>
            <person name="Probst A.J."/>
            <person name="Thomas B.C."/>
            <person name="Singh A."/>
            <person name="Wilkins M.J."/>
            <person name="Karaoz U."/>
            <person name="Brodie E.L."/>
            <person name="Williams K.H."/>
            <person name="Hubbard S.S."/>
            <person name="Banfield J.F."/>
        </authorList>
    </citation>
    <scope>NUCLEOTIDE SEQUENCE [LARGE SCALE GENOMIC DNA]</scope>
</reference>
<keyword evidence="5 15" id="KW-0378">Hydrolase</keyword>
<dbReference type="CDD" id="cd04488">
    <property type="entry name" value="RecG_wedge_OBF"/>
    <property type="match status" value="1"/>
</dbReference>
<dbReference type="GO" id="GO:0006310">
    <property type="term" value="P:DNA recombination"/>
    <property type="evidence" value="ECO:0007669"/>
    <property type="project" value="UniProtKB-UniRule"/>
</dbReference>
<dbReference type="PANTHER" id="PTHR47964">
    <property type="entry name" value="ATP-DEPENDENT DNA HELICASE HOMOLOG RECG, CHLOROPLASTIC"/>
    <property type="match status" value="1"/>
</dbReference>
<dbReference type="EMBL" id="MHJJ01000004">
    <property type="protein sequence ID" value="OGY66168.1"/>
    <property type="molecule type" value="Genomic_DNA"/>
</dbReference>